<organism evidence="1 2">
    <name type="scientific">Xylanibacter muris</name>
    <dbReference type="NCBI Taxonomy" id="2736290"/>
    <lineage>
        <taxon>Bacteria</taxon>
        <taxon>Pseudomonadati</taxon>
        <taxon>Bacteroidota</taxon>
        <taxon>Bacteroidia</taxon>
        <taxon>Bacteroidales</taxon>
        <taxon>Prevotellaceae</taxon>
        <taxon>Xylanibacter</taxon>
    </lineage>
</organism>
<dbReference type="PANTHER" id="PTHR37835:SF1">
    <property type="entry name" value="ALPHA-CLOSTRIPAIN"/>
    <property type="match status" value="1"/>
</dbReference>
<dbReference type="Proteomes" id="UP000714420">
    <property type="component" value="Unassembled WGS sequence"/>
</dbReference>
<dbReference type="EMBL" id="JABKKF010000010">
    <property type="protein sequence ID" value="NPD92776.1"/>
    <property type="molecule type" value="Genomic_DNA"/>
</dbReference>
<proteinExistence type="predicted"/>
<dbReference type="RefSeq" id="WP_172276273.1">
    <property type="nucleotide sequence ID" value="NZ_CASGMU010000009.1"/>
</dbReference>
<sequence>MKYLLTLIICVFAIVACSDENETGDSIPYPSEFHDSVSRTVIVYMSAENDLSQIALDDLQEMAEGSTKISPNTNLVAFVDLADKNKFPYIVKISNGEIVRDVFYNNDSDFLSCDPEKMYEILLWTMKRYPASSYGLVLWGHATGWVISNDTIADTYKSVSGMNKAYGIDTGNNTTDFSNARWMNITQMAKVLERLPERFDFLFADCCCFQCVESAYELRNTAKYIVGSPAEIPGEGAPYSTVVPEMFKSENIEECCFGIVDRYNEHTTDYGRHTPLSVIKTEELENLAMATRYLLHEINTEIGTGTFTTNNVIYYFSSKRERFMYDMNDIVRANTSESTYRQWKDVLGRTVIHRKSSNRWDTNGYVNFRDFTVTEEKYGGISMFIPMKEYDEAGLDLNIKIKQMQWWDKVFK</sequence>
<keyword evidence="2" id="KW-1185">Reference proteome</keyword>
<name>A0ABX2ANH2_9BACT</name>
<dbReference type="PROSITE" id="PS51257">
    <property type="entry name" value="PROKAR_LIPOPROTEIN"/>
    <property type="match status" value="1"/>
</dbReference>
<reference evidence="1 2" key="1">
    <citation type="submission" date="2020-05" db="EMBL/GenBank/DDBJ databases">
        <title>Distinct polysaccharide utilization as determinants for interspecies competition between intestinal Prevotella spp.</title>
        <authorList>
            <person name="Galvez E.J.C."/>
            <person name="Iljazovic A."/>
            <person name="Strowig T."/>
        </authorList>
    </citation>
    <scope>NUCLEOTIDE SEQUENCE [LARGE SCALE GENOMIC DNA]</scope>
    <source>
        <strain evidence="1 2">PMUR</strain>
    </source>
</reference>
<protein>
    <recommendedName>
        <fullName evidence="3">Clostripain family protein</fullName>
    </recommendedName>
</protein>
<gene>
    <name evidence="1" type="ORF">HPS56_10565</name>
</gene>
<evidence type="ECO:0008006" key="3">
    <source>
        <dbReference type="Google" id="ProtNLM"/>
    </source>
</evidence>
<comment type="caution">
    <text evidence="1">The sequence shown here is derived from an EMBL/GenBank/DDBJ whole genome shotgun (WGS) entry which is preliminary data.</text>
</comment>
<dbReference type="Pfam" id="PF03415">
    <property type="entry name" value="Peptidase_C11"/>
    <property type="match status" value="1"/>
</dbReference>
<dbReference type="Gene3D" id="3.40.50.11970">
    <property type="match status" value="1"/>
</dbReference>
<evidence type="ECO:0000313" key="2">
    <source>
        <dbReference type="Proteomes" id="UP000714420"/>
    </source>
</evidence>
<dbReference type="PANTHER" id="PTHR37835">
    <property type="entry name" value="ALPHA-CLOSTRIPAIN"/>
    <property type="match status" value="1"/>
</dbReference>
<accession>A0ABX2ANH2</accession>
<evidence type="ECO:0000313" key="1">
    <source>
        <dbReference type="EMBL" id="NPD92776.1"/>
    </source>
</evidence>
<dbReference type="InterPro" id="IPR005077">
    <property type="entry name" value="Peptidase_C11"/>
</dbReference>